<dbReference type="EMBL" id="SMLM01000004">
    <property type="protein sequence ID" value="TFY99449.1"/>
    <property type="molecule type" value="Genomic_DNA"/>
</dbReference>
<evidence type="ECO:0000256" key="1">
    <source>
        <dbReference type="SAM" id="MobiDB-lite"/>
    </source>
</evidence>
<dbReference type="SUPFAM" id="SSF53187">
    <property type="entry name" value="Zn-dependent exopeptidases"/>
    <property type="match status" value="1"/>
</dbReference>
<dbReference type="OrthoDB" id="8525541at2"/>
<dbReference type="InterPro" id="IPR002508">
    <property type="entry name" value="MurNAc-LAA_cat"/>
</dbReference>
<organism evidence="3 4">
    <name type="scientific">Ramlibacter henchirensis</name>
    <dbReference type="NCBI Taxonomy" id="204072"/>
    <lineage>
        <taxon>Bacteria</taxon>
        <taxon>Pseudomonadati</taxon>
        <taxon>Pseudomonadota</taxon>
        <taxon>Betaproteobacteria</taxon>
        <taxon>Burkholderiales</taxon>
        <taxon>Comamonadaceae</taxon>
        <taxon>Ramlibacter</taxon>
    </lineage>
</organism>
<name>A0A4Z0BM21_9BURK</name>
<proteinExistence type="predicted"/>
<dbReference type="Gene3D" id="3.40.630.40">
    <property type="entry name" value="Zn-dependent exopeptidases"/>
    <property type="match status" value="1"/>
</dbReference>
<dbReference type="GO" id="GO:0009253">
    <property type="term" value="P:peptidoglycan catabolic process"/>
    <property type="evidence" value="ECO:0007669"/>
    <property type="project" value="InterPro"/>
</dbReference>
<accession>A0A4Z0BM21</accession>
<protein>
    <recommendedName>
        <fullName evidence="2">MurNAc-LAA domain-containing protein</fullName>
    </recommendedName>
</protein>
<dbReference type="Proteomes" id="UP000298180">
    <property type="component" value="Unassembled WGS sequence"/>
</dbReference>
<evidence type="ECO:0000313" key="3">
    <source>
        <dbReference type="EMBL" id="TFY99449.1"/>
    </source>
</evidence>
<comment type="caution">
    <text evidence="3">The sequence shown here is derived from an EMBL/GenBank/DDBJ whole genome shotgun (WGS) entry which is preliminary data.</text>
</comment>
<gene>
    <name evidence="3" type="ORF">EZ313_22160</name>
</gene>
<evidence type="ECO:0000313" key="4">
    <source>
        <dbReference type="Proteomes" id="UP000298180"/>
    </source>
</evidence>
<feature type="region of interest" description="Disordered" evidence="1">
    <location>
        <begin position="91"/>
        <end position="113"/>
    </location>
</feature>
<feature type="domain" description="MurNAc-LAA" evidence="2">
    <location>
        <begin position="39"/>
        <end position="78"/>
    </location>
</feature>
<dbReference type="AlphaFoldDB" id="A0A4Z0BM21"/>
<dbReference type="GO" id="GO:0008745">
    <property type="term" value="F:N-acetylmuramoyl-L-alanine amidase activity"/>
    <property type="evidence" value="ECO:0007669"/>
    <property type="project" value="InterPro"/>
</dbReference>
<keyword evidence="4" id="KW-1185">Reference proteome</keyword>
<evidence type="ECO:0000259" key="2">
    <source>
        <dbReference type="Pfam" id="PF01520"/>
    </source>
</evidence>
<sequence>MNAVGRGRTESCSRRNWVTASTGPTCSVFGVLQPESHLPETAACLVEVSYITNPPEDRRLARDDYRRQLAAAILNGISDFLSAAAPEGVQLESPSDLPLVPGTEDAAEVALEE</sequence>
<dbReference type="Pfam" id="PF01520">
    <property type="entry name" value="Amidase_3"/>
    <property type="match status" value="1"/>
</dbReference>
<reference evidence="3 4" key="1">
    <citation type="submission" date="2019-03" db="EMBL/GenBank/DDBJ databases">
        <title>Ramlibacter henchirensis DSM 14656, whole genome shotgun sequence.</title>
        <authorList>
            <person name="Zhang X."/>
            <person name="Feng G."/>
            <person name="Zhu H."/>
        </authorList>
    </citation>
    <scope>NUCLEOTIDE SEQUENCE [LARGE SCALE GENOMIC DNA]</scope>
    <source>
        <strain evidence="3 4">DSM 14656</strain>
    </source>
</reference>